<sequence>MLPLGMLRNLQMPILRKLSLAVLFALGVLCIITATIRVVEIGRETTTRPSLTWLAMWSTIESSVGPHENLDGNTKTTIGGGFDKRSARKHRRIHDPNEIPLTMYSTVTSTSVTTRNASARGESEEDLVKRELGESIAVRRSVTVDR</sequence>
<organism evidence="3 4">
    <name type="scientific">Apiospora aurea</name>
    <dbReference type="NCBI Taxonomy" id="335848"/>
    <lineage>
        <taxon>Eukaryota</taxon>
        <taxon>Fungi</taxon>
        <taxon>Dikarya</taxon>
        <taxon>Ascomycota</taxon>
        <taxon>Pezizomycotina</taxon>
        <taxon>Sordariomycetes</taxon>
        <taxon>Xylariomycetidae</taxon>
        <taxon>Amphisphaeriales</taxon>
        <taxon>Apiosporaceae</taxon>
        <taxon>Apiospora</taxon>
    </lineage>
</organism>
<dbReference type="Proteomes" id="UP001391051">
    <property type="component" value="Unassembled WGS sequence"/>
</dbReference>
<evidence type="ECO:0000256" key="1">
    <source>
        <dbReference type="SAM" id="MobiDB-lite"/>
    </source>
</evidence>
<dbReference type="RefSeq" id="XP_066698728.1">
    <property type="nucleotide sequence ID" value="XM_066846330.1"/>
</dbReference>
<feature type="region of interest" description="Disordered" evidence="1">
    <location>
        <begin position="65"/>
        <end position="93"/>
    </location>
</feature>
<proteinExistence type="predicted"/>
<dbReference type="Pfam" id="PF20684">
    <property type="entry name" value="Fung_rhodopsin"/>
    <property type="match status" value="1"/>
</dbReference>
<name>A0ABR1Q9L2_9PEZI</name>
<reference evidence="3 4" key="1">
    <citation type="submission" date="2023-01" db="EMBL/GenBank/DDBJ databases">
        <title>Analysis of 21 Apiospora genomes using comparative genomics revels a genus with tremendous synthesis potential of carbohydrate active enzymes and secondary metabolites.</title>
        <authorList>
            <person name="Sorensen T."/>
        </authorList>
    </citation>
    <scope>NUCLEOTIDE SEQUENCE [LARGE SCALE GENOMIC DNA]</scope>
    <source>
        <strain evidence="3 4">CBS 24483</strain>
    </source>
</reference>
<accession>A0ABR1Q9L2</accession>
<dbReference type="GeneID" id="92079392"/>
<feature type="domain" description="Rhodopsin" evidence="2">
    <location>
        <begin position="1"/>
        <end position="65"/>
    </location>
</feature>
<evidence type="ECO:0000313" key="4">
    <source>
        <dbReference type="Proteomes" id="UP001391051"/>
    </source>
</evidence>
<protein>
    <recommendedName>
        <fullName evidence="2">Rhodopsin domain-containing protein</fullName>
    </recommendedName>
</protein>
<keyword evidence="4" id="KW-1185">Reference proteome</keyword>
<gene>
    <name evidence="3" type="ORF">PG986_010108</name>
</gene>
<dbReference type="InterPro" id="IPR049326">
    <property type="entry name" value="Rhodopsin_dom_fungi"/>
</dbReference>
<dbReference type="EMBL" id="JAQQWE010000006">
    <property type="protein sequence ID" value="KAK7949222.1"/>
    <property type="molecule type" value="Genomic_DNA"/>
</dbReference>
<evidence type="ECO:0000313" key="3">
    <source>
        <dbReference type="EMBL" id="KAK7949222.1"/>
    </source>
</evidence>
<comment type="caution">
    <text evidence="3">The sequence shown here is derived from an EMBL/GenBank/DDBJ whole genome shotgun (WGS) entry which is preliminary data.</text>
</comment>
<evidence type="ECO:0000259" key="2">
    <source>
        <dbReference type="Pfam" id="PF20684"/>
    </source>
</evidence>